<keyword evidence="5 8" id="KW-0812">Transmembrane</keyword>
<feature type="transmembrane region" description="Helical" evidence="8">
    <location>
        <begin position="379"/>
        <end position="403"/>
    </location>
</feature>
<evidence type="ECO:0000256" key="8">
    <source>
        <dbReference type="RuleBase" id="RU363032"/>
    </source>
</evidence>
<dbReference type="Proteomes" id="UP001230339">
    <property type="component" value="Chromosome"/>
</dbReference>
<dbReference type="Pfam" id="PF00528">
    <property type="entry name" value="BPD_transp_1"/>
    <property type="match status" value="1"/>
</dbReference>
<organism evidence="10 11">
    <name type="scientific">Pseudomonas hefeiensis</name>
    <dbReference type="NCBI Taxonomy" id="2738125"/>
    <lineage>
        <taxon>Bacteria</taxon>
        <taxon>Pseudomonadati</taxon>
        <taxon>Pseudomonadota</taxon>
        <taxon>Gammaproteobacteria</taxon>
        <taxon>Pseudomonadales</taxon>
        <taxon>Pseudomonadaceae</taxon>
        <taxon>Pseudomonas</taxon>
    </lineage>
</organism>
<keyword evidence="3 8" id="KW-0813">Transport</keyword>
<dbReference type="Gene3D" id="1.10.3720.10">
    <property type="entry name" value="MetI-like"/>
    <property type="match status" value="1"/>
</dbReference>
<dbReference type="InterPro" id="IPR035906">
    <property type="entry name" value="MetI-like_sf"/>
</dbReference>
<dbReference type="PANTHER" id="PTHR42929">
    <property type="entry name" value="INNER MEMBRANE ABC TRANSPORTER PERMEASE PROTEIN YDCU-RELATED-RELATED"/>
    <property type="match status" value="1"/>
</dbReference>
<keyword evidence="4" id="KW-1003">Cell membrane</keyword>
<dbReference type="RefSeq" id="WP_305389551.1">
    <property type="nucleotide sequence ID" value="NZ_CP117426.1"/>
</dbReference>
<feature type="transmembrane region" description="Helical" evidence="8">
    <location>
        <begin position="200"/>
        <end position="222"/>
    </location>
</feature>
<protein>
    <submittedName>
        <fullName evidence="10">ABC transporter permease</fullName>
    </submittedName>
</protein>
<feature type="domain" description="ABC transmembrane type-1" evidence="9">
    <location>
        <begin position="196"/>
        <end position="402"/>
    </location>
</feature>
<dbReference type="SUPFAM" id="SSF161098">
    <property type="entry name" value="MetI-like"/>
    <property type="match status" value="1"/>
</dbReference>
<comment type="subcellular location">
    <subcellularLocation>
        <location evidence="1 8">Cell membrane</location>
        <topology evidence="1 8">Multi-pass membrane protein</topology>
    </subcellularLocation>
</comment>
<evidence type="ECO:0000256" key="6">
    <source>
        <dbReference type="ARBA" id="ARBA00022989"/>
    </source>
</evidence>
<dbReference type="PANTHER" id="PTHR42929:SF5">
    <property type="entry name" value="ABC TRANSPORTER PERMEASE PROTEIN"/>
    <property type="match status" value="1"/>
</dbReference>
<dbReference type="EMBL" id="CP117449">
    <property type="protein sequence ID" value="WLH14841.1"/>
    <property type="molecule type" value="Genomic_DNA"/>
</dbReference>
<evidence type="ECO:0000256" key="7">
    <source>
        <dbReference type="ARBA" id="ARBA00023136"/>
    </source>
</evidence>
<feature type="transmembrane region" description="Helical" evidence="8">
    <location>
        <begin position="228"/>
        <end position="246"/>
    </location>
</feature>
<accession>A0ABY9GGN9</accession>
<evidence type="ECO:0000259" key="9">
    <source>
        <dbReference type="PROSITE" id="PS50928"/>
    </source>
</evidence>
<evidence type="ECO:0000256" key="5">
    <source>
        <dbReference type="ARBA" id="ARBA00022692"/>
    </source>
</evidence>
<name>A0ABY9GGN9_9PSED</name>
<sequence length="414" mass="45101">MNSFETSIVLPTKDSIKVRGVRRRLLAIAPALPLIIFLAAFFLLPISAIFFYSIQDDAISNSLPRTTAIIKGWSKGSPLPTDAYEAVVRDLVELNSSGNIGALSQRVGNELVGGRAVIIGTMKKLSAPASGEQADWRLRLESAHPAWKQKAVWSVIGNASNTKSFFYLKWATDQLEKLDASGKISSDQGYAFLEMFKRTALISLGVTLLTVLLGYPLAYVMVEAKGKWAAILLLMVLVPFWTSLLVRSMSWVVLLQSNGVVNMLLQYIGFSDSSIQLLYTRFATVAAMTQIQLPFTVLPMYSVMKTIPRTHVRAARSLGAGPLTAHITVFLPQALPGIAAGALLTFILCLGYYITPALVGGAADQMASYYIARFVNEELNWGLASALSLLLTIAAVLIAIPLCRQIMRRNGGRI</sequence>
<gene>
    <name evidence="10" type="ORF">PSH57_11325</name>
</gene>
<evidence type="ECO:0000256" key="3">
    <source>
        <dbReference type="ARBA" id="ARBA00022448"/>
    </source>
</evidence>
<reference evidence="10 11" key="1">
    <citation type="submission" date="2023-02" db="EMBL/GenBank/DDBJ databases">
        <title>Evolution of Hrp T3SS in non-pathogenic Pseudomonas fluorescens.</title>
        <authorList>
            <person name="Liao K."/>
            <person name="Wei H."/>
            <person name="Gu Y."/>
        </authorList>
    </citation>
    <scope>NUCLEOTIDE SEQUENCE [LARGE SCALE GENOMIC DNA]</scope>
    <source>
        <strain evidence="10 11">FP205</strain>
    </source>
</reference>
<evidence type="ECO:0000256" key="4">
    <source>
        <dbReference type="ARBA" id="ARBA00022475"/>
    </source>
</evidence>
<feature type="transmembrane region" description="Helical" evidence="8">
    <location>
        <begin position="27"/>
        <end position="52"/>
    </location>
</feature>
<feature type="transmembrane region" description="Helical" evidence="8">
    <location>
        <begin position="282"/>
        <end position="303"/>
    </location>
</feature>
<dbReference type="PROSITE" id="PS50928">
    <property type="entry name" value="ABC_TM1"/>
    <property type="match status" value="1"/>
</dbReference>
<comment type="similarity">
    <text evidence="2">Belongs to the binding-protein-dependent transport system permease family. CysTW subfamily.</text>
</comment>
<evidence type="ECO:0000313" key="11">
    <source>
        <dbReference type="Proteomes" id="UP001230339"/>
    </source>
</evidence>
<keyword evidence="6 8" id="KW-1133">Transmembrane helix</keyword>
<evidence type="ECO:0000256" key="1">
    <source>
        <dbReference type="ARBA" id="ARBA00004651"/>
    </source>
</evidence>
<dbReference type="CDD" id="cd06261">
    <property type="entry name" value="TM_PBP2"/>
    <property type="match status" value="1"/>
</dbReference>
<evidence type="ECO:0000256" key="2">
    <source>
        <dbReference type="ARBA" id="ARBA00007069"/>
    </source>
</evidence>
<proteinExistence type="inferred from homology"/>
<keyword evidence="7 8" id="KW-0472">Membrane</keyword>
<evidence type="ECO:0000313" key="10">
    <source>
        <dbReference type="EMBL" id="WLH14841.1"/>
    </source>
</evidence>
<keyword evidence="11" id="KW-1185">Reference proteome</keyword>
<feature type="transmembrane region" description="Helical" evidence="8">
    <location>
        <begin position="338"/>
        <end position="359"/>
    </location>
</feature>
<dbReference type="InterPro" id="IPR000515">
    <property type="entry name" value="MetI-like"/>
</dbReference>